<evidence type="ECO:0000313" key="2">
    <source>
        <dbReference type="Proteomes" id="UP001597418"/>
    </source>
</evidence>
<dbReference type="GO" id="GO:0032259">
    <property type="term" value="P:methylation"/>
    <property type="evidence" value="ECO:0007669"/>
    <property type="project" value="UniProtKB-KW"/>
</dbReference>
<comment type="caution">
    <text evidence="1">The sequence shown here is derived from an EMBL/GenBank/DDBJ whole genome shotgun (WGS) entry which is preliminary data.</text>
</comment>
<organism evidence="1 2">
    <name type="scientific">Sphingobacterium populi</name>
    <dbReference type="NCBI Taxonomy" id="1812824"/>
    <lineage>
        <taxon>Bacteria</taxon>
        <taxon>Pseudomonadati</taxon>
        <taxon>Bacteroidota</taxon>
        <taxon>Sphingobacteriia</taxon>
        <taxon>Sphingobacteriales</taxon>
        <taxon>Sphingobacteriaceae</taxon>
        <taxon>Sphingobacterium</taxon>
    </lineage>
</organism>
<proteinExistence type="predicted"/>
<dbReference type="EMBL" id="JBHUMB010000005">
    <property type="protein sequence ID" value="MFD2741945.1"/>
    <property type="molecule type" value="Genomic_DNA"/>
</dbReference>
<protein>
    <submittedName>
        <fullName evidence="1">Methyltransferase domain-containing protein</fullName>
    </submittedName>
</protein>
<accession>A0ABW5U9H1</accession>
<keyword evidence="2" id="KW-1185">Reference proteome</keyword>
<evidence type="ECO:0000313" key="1">
    <source>
        <dbReference type="EMBL" id="MFD2741945.1"/>
    </source>
</evidence>
<dbReference type="Gene3D" id="3.40.50.150">
    <property type="entry name" value="Vaccinia Virus protein VP39"/>
    <property type="match status" value="1"/>
</dbReference>
<gene>
    <name evidence="1" type="ORF">ACFSQ6_00895</name>
</gene>
<dbReference type="Proteomes" id="UP001597418">
    <property type="component" value="Unassembled WGS sequence"/>
</dbReference>
<reference evidence="2" key="1">
    <citation type="journal article" date="2019" name="Int. J. Syst. Evol. Microbiol.">
        <title>The Global Catalogue of Microorganisms (GCM) 10K type strain sequencing project: providing services to taxonomists for standard genome sequencing and annotation.</title>
        <authorList>
            <consortium name="The Broad Institute Genomics Platform"/>
            <consortium name="The Broad Institute Genome Sequencing Center for Infectious Disease"/>
            <person name="Wu L."/>
            <person name="Ma J."/>
        </authorList>
    </citation>
    <scope>NUCLEOTIDE SEQUENCE [LARGE SCALE GENOMIC DNA]</scope>
    <source>
        <strain evidence="2">KCTC 42247</strain>
    </source>
</reference>
<dbReference type="GO" id="GO:0008168">
    <property type="term" value="F:methyltransferase activity"/>
    <property type="evidence" value="ECO:0007669"/>
    <property type="project" value="UniProtKB-KW"/>
</dbReference>
<dbReference type="InterPro" id="IPR029063">
    <property type="entry name" value="SAM-dependent_MTases_sf"/>
</dbReference>
<name>A0ABW5U9H1_9SPHI</name>
<dbReference type="RefSeq" id="WP_231863130.1">
    <property type="nucleotide sequence ID" value="NZ_JBHUMB010000005.1"/>
</dbReference>
<keyword evidence="1" id="KW-0489">Methyltransferase</keyword>
<sequence>MQLTSKKVLDACCGSRMFWFDKNHPDVIYQDIRSEEHVLCDDRQLIVKPDVIADFRDMPYPDQSFKLVVFDPPHLKQLGHETWMAKKYGVLLPTWELDIKAGFDECMRVLEPNGVLIFKWNEIQIKLSQVLTLIPYKPLFGHTTGKHGRTIWLTFMKTD</sequence>
<keyword evidence="1" id="KW-0808">Transferase</keyword>
<dbReference type="SUPFAM" id="SSF53335">
    <property type="entry name" value="S-adenosyl-L-methionine-dependent methyltransferases"/>
    <property type="match status" value="1"/>
</dbReference>